<comment type="caution">
    <text evidence="17">The sequence shown here is derived from an EMBL/GenBank/DDBJ whole genome shotgun (WGS) entry which is preliminary data.</text>
</comment>
<keyword evidence="17" id="KW-0347">Helicase</keyword>
<dbReference type="PROSITE" id="PS51194">
    <property type="entry name" value="HELICASE_CTER"/>
    <property type="match status" value="1"/>
</dbReference>
<keyword evidence="6 11" id="KW-0378">Hydrolase</keyword>
<protein>
    <recommendedName>
        <fullName evidence="3 11">Chromatin-remodeling ATPase INO80</fullName>
        <ecNumber evidence="11">3.6.4.-</ecNumber>
    </recommendedName>
</protein>
<feature type="region of interest" description="Disordered" evidence="13">
    <location>
        <begin position="1405"/>
        <end position="1540"/>
    </location>
</feature>
<evidence type="ECO:0000259" key="14">
    <source>
        <dbReference type="PROSITE" id="PS51192"/>
    </source>
</evidence>
<evidence type="ECO:0000256" key="8">
    <source>
        <dbReference type="ARBA" id="ARBA00023125"/>
    </source>
</evidence>
<evidence type="ECO:0000256" key="7">
    <source>
        <dbReference type="ARBA" id="ARBA00022840"/>
    </source>
</evidence>
<keyword evidence="7 11" id="KW-0067">ATP-binding</keyword>
<evidence type="ECO:0000256" key="2">
    <source>
        <dbReference type="ARBA" id="ARBA00007025"/>
    </source>
</evidence>
<dbReference type="SUPFAM" id="SSF52540">
    <property type="entry name" value="P-loop containing nucleoside triphosphate hydrolases"/>
    <property type="match status" value="2"/>
</dbReference>
<dbReference type="InterPro" id="IPR050520">
    <property type="entry name" value="INO80/SWR1_helicase"/>
</dbReference>
<feature type="compositionally biased region" description="Polar residues" evidence="13">
    <location>
        <begin position="1441"/>
        <end position="1461"/>
    </location>
</feature>
<dbReference type="GO" id="GO:0016887">
    <property type="term" value="F:ATP hydrolysis activity"/>
    <property type="evidence" value="ECO:0000318"/>
    <property type="project" value="GO_Central"/>
</dbReference>
<dbReference type="InterPro" id="IPR014001">
    <property type="entry name" value="Helicase_ATP-bd"/>
</dbReference>
<reference evidence="17 18" key="1">
    <citation type="journal article" date="2014" name="Nat. Genet.">
        <title>Genome sequence of the hot pepper provides insights into the evolution of pungency in Capsicum species.</title>
        <authorList>
            <person name="Kim S."/>
            <person name="Park M."/>
            <person name="Yeom S.I."/>
            <person name="Kim Y.M."/>
            <person name="Lee J.M."/>
            <person name="Lee H.A."/>
            <person name="Seo E."/>
            <person name="Choi J."/>
            <person name="Cheong K."/>
            <person name="Kim K.T."/>
            <person name="Jung K."/>
            <person name="Lee G.W."/>
            <person name="Oh S.K."/>
            <person name="Bae C."/>
            <person name="Kim S.B."/>
            <person name="Lee H.Y."/>
            <person name="Kim S.Y."/>
            <person name="Kim M.S."/>
            <person name="Kang B.C."/>
            <person name="Jo Y.D."/>
            <person name="Yang H.B."/>
            <person name="Jeong H.J."/>
            <person name="Kang W.H."/>
            <person name="Kwon J.K."/>
            <person name="Shin C."/>
            <person name="Lim J.Y."/>
            <person name="Park J.H."/>
            <person name="Huh J.H."/>
            <person name="Kim J.S."/>
            <person name="Kim B.D."/>
            <person name="Cohen O."/>
            <person name="Paran I."/>
            <person name="Suh M.C."/>
            <person name="Lee S.B."/>
            <person name="Kim Y.K."/>
            <person name="Shin Y."/>
            <person name="Noh S.J."/>
            <person name="Park J."/>
            <person name="Seo Y.S."/>
            <person name="Kwon S.Y."/>
            <person name="Kim H.A."/>
            <person name="Park J.M."/>
            <person name="Kim H.J."/>
            <person name="Choi S.B."/>
            <person name="Bosland P.W."/>
            <person name="Reeves G."/>
            <person name="Jo S.H."/>
            <person name="Lee B.W."/>
            <person name="Cho H.T."/>
            <person name="Choi H.S."/>
            <person name="Lee M.S."/>
            <person name="Yu Y."/>
            <person name="Do Choi Y."/>
            <person name="Park B.S."/>
            <person name="van Deynze A."/>
            <person name="Ashrafi H."/>
            <person name="Hill T."/>
            <person name="Kim W.T."/>
            <person name="Pai H.S."/>
            <person name="Ahn H.K."/>
            <person name="Yeam I."/>
            <person name="Giovannoni J.J."/>
            <person name="Rose J.K."/>
            <person name="Sorensen I."/>
            <person name="Lee S.J."/>
            <person name="Kim R.W."/>
            <person name="Choi I.Y."/>
            <person name="Choi B.S."/>
            <person name="Lim J.S."/>
            <person name="Lee Y.H."/>
            <person name="Choi D."/>
        </authorList>
    </citation>
    <scope>NUCLEOTIDE SEQUENCE [LARGE SCALE GENOMIC DNA]</scope>
    <source>
        <strain evidence="18">cv. CM334</strain>
    </source>
</reference>
<evidence type="ECO:0000256" key="6">
    <source>
        <dbReference type="ARBA" id="ARBA00022801"/>
    </source>
</evidence>
<evidence type="ECO:0000256" key="10">
    <source>
        <dbReference type="ARBA" id="ARBA00023242"/>
    </source>
</evidence>
<gene>
    <name evidence="17" type="ORF">T459_13617</name>
</gene>
<dbReference type="InterPro" id="IPR038718">
    <property type="entry name" value="SNF2-like_sf"/>
</dbReference>
<dbReference type="Proteomes" id="UP000222542">
    <property type="component" value="Unassembled WGS sequence"/>
</dbReference>
<feature type="domain" description="Helicase ATP-binding" evidence="14">
    <location>
        <begin position="595"/>
        <end position="766"/>
    </location>
</feature>
<evidence type="ECO:0000313" key="17">
    <source>
        <dbReference type="EMBL" id="PHT80602.1"/>
    </source>
</evidence>
<dbReference type="CDD" id="cd18793">
    <property type="entry name" value="SF2_C_SNF"/>
    <property type="match status" value="1"/>
</dbReference>
<dbReference type="InterPro" id="IPR000330">
    <property type="entry name" value="SNF2_N"/>
</dbReference>
<dbReference type="Pfam" id="PF00176">
    <property type="entry name" value="SNF2-rel_dom"/>
    <property type="match status" value="1"/>
</dbReference>
<keyword evidence="9 11" id="KW-0234">DNA repair</keyword>
<keyword evidence="12" id="KW-0175">Coiled coil</keyword>
<dbReference type="OMA" id="FWKKNER"/>
<dbReference type="PROSITE" id="PS51192">
    <property type="entry name" value="HELICASE_ATP_BIND_1"/>
    <property type="match status" value="1"/>
</dbReference>
<evidence type="ECO:0000256" key="9">
    <source>
        <dbReference type="ARBA" id="ARBA00023204"/>
    </source>
</evidence>
<dbReference type="PROSITE" id="PS51413">
    <property type="entry name" value="DBINO"/>
    <property type="match status" value="1"/>
</dbReference>
<dbReference type="GO" id="GO:0003677">
    <property type="term" value="F:DNA binding"/>
    <property type="evidence" value="ECO:0007669"/>
    <property type="project" value="UniProtKB-UniRule"/>
</dbReference>
<comment type="catalytic activity">
    <reaction evidence="11">
        <text>ATP + H2O = ADP + phosphate + H(+)</text>
        <dbReference type="Rhea" id="RHEA:13065"/>
        <dbReference type="ChEBI" id="CHEBI:15377"/>
        <dbReference type="ChEBI" id="CHEBI:15378"/>
        <dbReference type="ChEBI" id="CHEBI:30616"/>
        <dbReference type="ChEBI" id="CHEBI:43474"/>
        <dbReference type="ChEBI" id="CHEBI:456216"/>
    </reaction>
</comment>
<feature type="coiled-coil region" evidence="12">
    <location>
        <begin position="422"/>
        <end position="461"/>
    </location>
</feature>
<evidence type="ECO:0000256" key="12">
    <source>
        <dbReference type="SAM" id="Coils"/>
    </source>
</evidence>
<keyword evidence="18" id="KW-1185">Reference proteome</keyword>
<feature type="region of interest" description="Disordered" evidence="13">
    <location>
        <begin position="105"/>
        <end position="134"/>
    </location>
</feature>
<dbReference type="Pfam" id="PF13892">
    <property type="entry name" value="DBINO"/>
    <property type="match status" value="1"/>
</dbReference>
<evidence type="ECO:0000313" key="18">
    <source>
        <dbReference type="Proteomes" id="UP000222542"/>
    </source>
</evidence>
<evidence type="ECO:0000256" key="4">
    <source>
        <dbReference type="ARBA" id="ARBA00022741"/>
    </source>
</evidence>
<dbReference type="STRING" id="4072.A0A2G2ZF33"/>
<dbReference type="GO" id="GO:0042393">
    <property type="term" value="F:histone binding"/>
    <property type="evidence" value="ECO:0000318"/>
    <property type="project" value="GO_Central"/>
</dbReference>
<keyword evidence="4" id="KW-0547">Nucleotide-binding</keyword>
<dbReference type="InterPro" id="IPR027417">
    <property type="entry name" value="P-loop_NTPase"/>
</dbReference>
<organism evidence="17 18">
    <name type="scientific">Capsicum annuum</name>
    <name type="common">Capsicum pepper</name>
    <dbReference type="NCBI Taxonomy" id="4072"/>
    <lineage>
        <taxon>Eukaryota</taxon>
        <taxon>Viridiplantae</taxon>
        <taxon>Streptophyta</taxon>
        <taxon>Embryophyta</taxon>
        <taxon>Tracheophyta</taxon>
        <taxon>Spermatophyta</taxon>
        <taxon>Magnoliopsida</taxon>
        <taxon>eudicotyledons</taxon>
        <taxon>Gunneridae</taxon>
        <taxon>Pentapetalae</taxon>
        <taxon>asterids</taxon>
        <taxon>lamiids</taxon>
        <taxon>Solanales</taxon>
        <taxon>Solanaceae</taxon>
        <taxon>Solanoideae</taxon>
        <taxon>Capsiceae</taxon>
        <taxon>Capsicum</taxon>
    </lineage>
</organism>
<dbReference type="GO" id="GO:0004386">
    <property type="term" value="F:helicase activity"/>
    <property type="evidence" value="ECO:0007669"/>
    <property type="project" value="UniProtKB-KW"/>
</dbReference>
<comment type="subcellular location">
    <subcellularLocation>
        <location evidence="1 11">Nucleus</location>
    </subcellularLocation>
</comment>
<dbReference type="FunFam" id="3.40.50.10810:FF:000006">
    <property type="entry name" value="Putative DNA helicase INO80"/>
    <property type="match status" value="1"/>
</dbReference>
<keyword evidence="10" id="KW-0539">Nucleus</keyword>
<evidence type="ECO:0000259" key="16">
    <source>
        <dbReference type="PROSITE" id="PS51413"/>
    </source>
</evidence>
<dbReference type="InterPro" id="IPR020838">
    <property type="entry name" value="DBINO"/>
</dbReference>
<feature type="domain" description="DBINO" evidence="16">
    <location>
        <begin position="350"/>
        <end position="475"/>
    </location>
</feature>
<dbReference type="EC" id="3.6.4.-" evidence="11"/>
<feature type="domain" description="Helicase C-terminal" evidence="15">
    <location>
        <begin position="1202"/>
        <end position="1352"/>
    </location>
</feature>
<evidence type="ECO:0000256" key="13">
    <source>
        <dbReference type="SAM" id="MobiDB-lite"/>
    </source>
</evidence>
<keyword evidence="5 11" id="KW-0227">DNA damage</keyword>
<comment type="similarity">
    <text evidence="2 11">Belongs to the SNF2/RAD54 helicase family.</text>
</comment>
<evidence type="ECO:0000256" key="11">
    <source>
        <dbReference type="RuleBase" id="RU368001"/>
    </source>
</evidence>
<dbReference type="Gene3D" id="3.40.50.10810">
    <property type="entry name" value="Tandem AAA-ATPase domain"/>
    <property type="match status" value="1"/>
</dbReference>
<dbReference type="GO" id="GO:0006281">
    <property type="term" value="P:DNA repair"/>
    <property type="evidence" value="ECO:0000318"/>
    <property type="project" value="GO_Central"/>
</dbReference>
<reference evidence="17 18" key="2">
    <citation type="journal article" date="2017" name="Genome Biol.">
        <title>New reference genome sequences of hot pepper reveal the massive evolution of plant disease-resistance genes by retroduplication.</title>
        <authorList>
            <person name="Kim S."/>
            <person name="Park J."/>
            <person name="Yeom S.I."/>
            <person name="Kim Y.M."/>
            <person name="Seo E."/>
            <person name="Kim K.T."/>
            <person name="Kim M.S."/>
            <person name="Lee J.M."/>
            <person name="Cheong K."/>
            <person name="Shin H.S."/>
            <person name="Kim S.B."/>
            <person name="Han K."/>
            <person name="Lee J."/>
            <person name="Park M."/>
            <person name="Lee H.A."/>
            <person name="Lee H.Y."/>
            <person name="Lee Y."/>
            <person name="Oh S."/>
            <person name="Lee J.H."/>
            <person name="Choi E."/>
            <person name="Choi E."/>
            <person name="Lee S.E."/>
            <person name="Jeon J."/>
            <person name="Kim H."/>
            <person name="Choi G."/>
            <person name="Song H."/>
            <person name="Lee J."/>
            <person name="Lee S.C."/>
            <person name="Kwon J.K."/>
            <person name="Lee H.Y."/>
            <person name="Koo N."/>
            <person name="Hong Y."/>
            <person name="Kim R.W."/>
            <person name="Kang W.H."/>
            <person name="Huh J.H."/>
            <person name="Kang B.C."/>
            <person name="Yang T.J."/>
            <person name="Lee Y.H."/>
            <person name="Bennetzen J.L."/>
            <person name="Choi D."/>
        </authorList>
    </citation>
    <scope>NUCLEOTIDE SEQUENCE [LARGE SCALE GENOMIC DNA]</scope>
    <source>
        <strain evidence="18">cv. CM334</strain>
    </source>
</reference>
<comment type="subunit">
    <text evidence="11">Component of the INO80 chromatin-remodeling complex.</text>
</comment>
<evidence type="ECO:0000256" key="3">
    <source>
        <dbReference type="ARBA" id="ARBA00019805"/>
    </source>
</evidence>
<proteinExistence type="inferred from homology"/>
<dbReference type="Pfam" id="PF00271">
    <property type="entry name" value="Helicase_C"/>
    <property type="match status" value="1"/>
</dbReference>
<dbReference type="SMART" id="SM00490">
    <property type="entry name" value="HELICc"/>
    <property type="match status" value="1"/>
</dbReference>
<comment type="function">
    <text evidence="11">ATPase component of the INO80 complex which remodels chromatin by shifting nucleosomes and is involved in DNA repair.</text>
</comment>
<dbReference type="InterPro" id="IPR049730">
    <property type="entry name" value="SNF2/RAD54-like_C"/>
</dbReference>
<dbReference type="GO" id="GO:0006338">
    <property type="term" value="P:chromatin remodeling"/>
    <property type="evidence" value="ECO:0000318"/>
    <property type="project" value="GO_Central"/>
</dbReference>
<comment type="domain">
    <text evidence="11">The DBINO region is involved in binding to DNA.</text>
</comment>
<name>A0A2G2ZF33_CAPAN</name>
<dbReference type="PANTHER" id="PTHR45685">
    <property type="entry name" value="HELICASE SRCAP-RELATED"/>
    <property type="match status" value="1"/>
</dbReference>
<dbReference type="InterPro" id="IPR001650">
    <property type="entry name" value="Helicase_C-like"/>
</dbReference>
<dbReference type="GO" id="GO:0031011">
    <property type="term" value="C:Ino80 complex"/>
    <property type="evidence" value="ECO:0000318"/>
    <property type="project" value="GO_Central"/>
</dbReference>
<dbReference type="PANTHER" id="PTHR45685:SF2">
    <property type="entry name" value="CHROMATIN-REMODELING ATPASE INO80"/>
    <property type="match status" value="1"/>
</dbReference>
<evidence type="ECO:0000256" key="1">
    <source>
        <dbReference type="ARBA" id="ARBA00004123"/>
    </source>
</evidence>
<evidence type="ECO:0000256" key="5">
    <source>
        <dbReference type="ARBA" id="ARBA00022763"/>
    </source>
</evidence>
<dbReference type="GO" id="GO:0005524">
    <property type="term" value="F:ATP binding"/>
    <property type="evidence" value="ECO:0007669"/>
    <property type="project" value="UniProtKB-UniRule"/>
</dbReference>
<dbReference type="SMART" id="SM00487">
    <property type="entry name" value="DEXDc"/>
    <property type="match status" value="1"/>
</dbReference>
<keyword evidence="8 11" id="KW-0238">DNA-binding</keyword>
<evidence type="ECO:0000259" key="15">
    <source>
        <dbReference type="PROSITE" id="PS51194"/>
    </source>
</evidence>
<accession>A0A2G2ZF33</accession>
<dbReference type="Gramene" id="PHT80602">
    <property type="protein sequence ID" value="PHT80602"/>
    <property type="gene ID" value="T459_13617"/>
</dbReference>
<sequence>MDPKKRYSYSNLFNLESLINFQLPQLDDDFDYHGNSSQDESRGSPGGVLGNQSNGIMFGRELKKKRRSSYSSDEDGDRDKAYSTYISEEKYRTMLGEHISKYKRRLGNSSTSPAAPRNGVPAMRSGGGSRDQKLTNDHRGGALRLGSASEFFKNSTQSLGNHIQSDFSGRYGGDRSIYEPAFLDLGEDITYKIPPPYEKLTASLNLPALSDIQVNEIYLKGTLDLETLAAMMASDKKLGPKRQAGMGDPKPQFESLQARLRAHPVNSAGQKFSLLVSEAALEASSIPEGAAGGIRRSILSEGGVLQVYYVKVLEKGDTYEIIERSLPKKPKFTKDPSVIEKEEMEKIEKYWINLVRKEIPKHHKTFINFHRRQLTDAKRFAETCQREVKMKISRSIKVMRGAAIRTRKLSRDMLVFWKRVDKEMAEVRKREEKEAAEALKREQELREAKRQQQRLNFLLSQTELYSHFMQNKSTLPSEAATVGDEMTNDQEMLLSSTEARPGEEEDPEEAELRKEALKAAQDAVSKQKMMTSAFDSECLKLRQAAEIEPSQQDAAAANIDLLNPSTMPVASTVQAPELFKGTLKDYQLKGLQWLVNCYEQGLNGILADEMGLGKTIQAMAFLAHLAEDKNIWGPFLVVAPASVLNNWADEIGRFCPDLKTLPYWGGLQERVVLRKNINPKRLYRRDAGFHILVTSYQLLVSDEKYFRRVKWQYMVLDEAQAIKSSQSIRWKTLLSFNCRNRLLLTGTPVQNNMAELWSLLHFIMPTLFDSHEQFNEWFSKGIENHAEHGGSLNEHQLSRLHAILKPFMLRRVKKDVVSELTGKTEITVHCKLSSRQLAFYQAIKNKISLAELFDSSRGINDKKLVNLMNIVIQLRKVCNHPELFERNEGSSYFYFGDVPYPLLPAPFGELEDVFYSGGRSPVTYQIPKLVYRGANRSSMLHSTMGLGVSKELFEKYFNIYSPENIHRSIFQEMHESDVGYIRSGTFCFTRLVDMSPVEVAFLATGSSLEKLLFSIVRANRQFLDEILDLMESEDNGLCYSDLGRDKIRAVTRMLLLPSKSESDLLRTRLATGPGDAPFEALVMEHQDRLLSNVNLLHSIYSFIPRTRAPPINAHCSDRNFAYKMLEELHHPWIKRLLVGFARTSEFNGPRKPGAAHHLIQEIDSELSITQPALELTYKIFGSCPPMQPFDPAKMLTAWKLQTLDILLKRLRAGNHRVLIFAQMTKMLDILEDYMHYRKYRYLRLDGSSTITDRRDMVNDFQHRNDIFVFLLSTRAGGIGINLTAADTVIFYENDWNPTLDLQAMDRAHRLGQTKDVTVYRLICKDSVEEKILQRASQKNTVQQLVMTGGHVQGELFAAEDVVSLLIDDAQLEQKLKEIPLQQARERQKRKGGIKGIRIGADGDATLEDLTNGESVGNGNDGLDPEKAKSRNKKRKGSSNKQTPRSRPQKNPKNLESASPNSLLEDDIDGFRQDNDMQQQRPKRLKRPTKSVNDNLEPAFTATPPMNREGNHNYPSSDLSSGGGRAGAEEEALRHNNLFAG</sequence>
<dbReference type="Gene3D" id="3.40.50.300">
    <property type="entry name" value="P-loop containing nucleotide triphosphate hydrolases"/>
    <property type="match status" value="1"/>
</dbReference>
<feature type="region of interest" description="Disordered" evidence="13">
    <location>
        <begin position="30"/>
        <end position="81"/>
    </location>
</feature>
<dbReference type="EMBL" id="AYRZ02000005">
    <property type="protein sequence ID" value="PHT80602.1"/>
    <property type="molecule type" value="Genomic_DNA"/>
</dbReference>